<protein>
    <submittedName>
        <fullName evidence="3">Hypothetical_protein</fullName>
    </submittedName>
</protein>
<dbReference type="EMBL" id="CATOUU010000910">
    <property type="protein sequence ID" value="CAI9958873.1"/>
    <property type="molecule type" value="Genomic_DNA"/>
</dbReference>
<evidence type="ECO:0000313" key="2">
    <source>
        <dbReference type="EMBL" id="CAI9958873.1"/>
    </source>
</evidence>
<dbReference type="Proteomes" id="UP001642409">
    <property type="component" value="Unassembled WGS sequence"/>
</dbReference>
<reference evidence="3 4" key="2">
    <citation type="submission" date="2024-07" db="EMBL/GenBank/DDBJ databases">
        <authorList>
            <person name="Akdeniz Z."/>
        </authorList>
    </citation>
    <scope>NUCLEOTIDE SEQUENCE [LARGE SCALE GENOMIC DNA]</scope>
</reference>
<dbReference type="EMBL" id="CAXDID020000502">
    <property type="protein sequence ID" value="CAL6097698.1"/>
    <property type="molecule type" value="Genomic_DNA"/>
</dbReference>
<feature type="coiled-coil region" evidence="1">
    <location>
        <begin position="399"/>
        <end position="426"/>
    </location>
</feature>
<name>A0AA86V818_9EUKA</name>
<reference evidence="2" key="1">
    <citation type="submission" date="2023-06" db="EMBL/GenBank/DDBJ databases">
        <authorList>
            <person name="Kurt Z."/>
        </authorList>
    </citation>
    <scope>NUCLEOTIDE SEQUENCE</scope>
</reference>
<keyword evidence="4" id="KW-1185">Reference proteome</keyword>
<gene>
    <name evidence="2" type="ORF">HINF_LOCUS46518</name>
    <name evidence="3" type="ORF">HINF_LOCUS69248</name>
</gene>
<comment type="caution">
    <text evidence="2">The sequence shown here is derived from an EMBL/GenBank/DDBJ whole genome shotgun (WGS) entry which is preliminary data.</text>
</comment>
<evidence type="ECO:0000313" key="3">
    <source>
        <dbReference type="EMBL" id="CAL6097698.1"/>
    </source>
</evidence>
<feature type="coiled-coil region" evidence="1">
    <location>
        <begin position="272"/>
        <end position="299"/>
    </location>
</feature>
<keyword evidence="1" id="KW-0175">Coiled coil</keyword>
<evidence type="ECO:0000256" key="1">
    <source>
        <dbReference type="SAM" id="Coils"/>
    </source>
</evidence>
<proteinExistence type="predicted"/>
<dbReference type="AlphaFoldDB" id="A0AA86V818"/>
<sequence length="457" mass="54845">MQSQQYYELTYTLKYAAKRIGINFLDLIPVCFDDLLELYSDFDIAFIYYEAYAKQQLILYEQIEEQLNDMFLNGLKSYEVKDDPRMMSHVLDTTQYPRNSLPQFLEYLKTQYREADKIASSVVQLQQQVRQEWENLKIQQKRNQRANISSAKVYQKLSNSEKRMKEKKFQEQQKEAELRRQKEQNKIVNKAKQKSLDIERKKQSMEAKVEELISKKALKEQFVPVVKQRIHDTFDEDTFAIRVGASISYTNPITFAHAIEDKHKKYLTEEEKRKIKVELKHQRENYENYDEKATKFKQKEMNRTQYQLEQTRAKSQSIQQRSQIIYDRTCQAKQYIQQSESFMAEQIDRPVYTSFVKLEAIKSSQSYNITSSPLVKEQKKSQFNQLPKTSFQVITQKILDKKNELLEKEQKQVKEIKKQIQEISRKTYQAHNFHQINQKDRFNPELVFQQKRNNEQL</sequence>
<feature type="coiled-coil region" evidence="1">
    <location>
        <begin position="164"/>
        <end position="215"/>
    </location>
</feature>
<accession>A0AA86V818</accession>
<organism evidence="2">
    <name type="scientific">Hexamita inflata</name>
    <dbReference type="NCBI Taxonomy" id="28002"/>
    <lineage>
        <taxon>Eukaryota</taxon>
        <taxon>Metamonada</taxon>
        <taxon>Diplomonadida</taxon>
        <taxon>Hexamitidae</taxon>
        <taxon>Hexamitinae</taxon>
        <taxon>Hexamita</taxon>
    </lineage>
</organism>
<evidence type="ECO:0000313" key="4">
    <source>
        <dbReference type="Proteomes" id="UP001642409"/>
    </source>
</evidence>